<dbReference type="InterPro" id="IPR036291">
    <property type="entry name" value="NAD(P)-bd_dom_sf"/>
</dbReference>
<evidence type="ECO:0000256" key="1">
    <source>
        <dbReference type="ARBA" id="ARBA00023002"/>
    </source>
</evidence>
<dbReference type="InterPro" id="IPR006140">
    <property type="entry name" value="D-isomer_DH_NAD-bd"/>
</dbReference>
<gene>
    <name evidence="4" type="ORF">GCM10009801_61640</name>
</gene>
<feature type="domain" description="D-isomer specific 2-hydroxyacid dehydrogenase NAD-binding" evidence="3">
    <location>
        <begin position="122"/>
        <end position="293"/>
    </location>
</feature>
<organism evidence="4 5">
    <name type="scientific">Streptomyces albiaxialis</name>
    <dbReference type="NCBI Taxonomy" id="329523"/>
    <lineage>
        <taxon>Bacteria</taxon>
        <taxon>Bacillati</taxon>
        <taxon>Actinomycetota</taxon>
        <taxon>Actinomycetes</taxon>
        <taxon>Kitasatosporales</taxon>
        <taxon>Streptomycetaceae</taxon>
        <taxon>Streptomyces</taxon>
    </lineage>
</organism>
<dbReference type="Proteomes" id="UP001500016">
    <property type="component" value="Unassembled WGS sequence"/>
</dbReference>
<dbReference type="Pfam" id="PF02826">
    <property type="entry name" value="2-Hacid_dh_C"/>
    <property type="match status" value="1"/>
</dbReference>
<dbReference type="PANTHER" id="PTHR43333:SF1">
    <property type="entry name" value="D-ISOMER SPECIFIC 2-HYDROXYACID DEHYDROGENASE NAD-BINDING DOMAIN-CONTAINING PROTEIN"/>
    <property type="match status" value="1"/>
</dbReference>
<evidence type="ECO:0000259" key="3">
    <source>
        <dbReference type="Pfam" id="PF02826"/>
    </source>
</evidence>
<sequence length="328" mass="34477">MDAEANGNPSTGGEAPDPGRLARLLAGDGVRLVVDAGLSDTLVRELAAVTSLTPTRDPEGPGPVVHVGPTLPDVLREGGTLLWAHSTNAGVDALLRPGWPPRALLTRTVGRMGERIAQYVLAWVLADCQRVPDVLADHRARTWERRQGELLDGTHAVVFGTGAIGSAVAAALQRLGVRTTGVARTPRDTEGFDRVLALADAPAVLPEARWVVNALPLTPDTRALFAAPLLNALRGATFLNVGRGESVDLDALRAALTSGHVARAVLDVLPTEPAPPHAPAWDLPRTVVTSHSAGLTTDTDVATDFRTAWRDTTNGRLPSLTVRVGAGY</sequence>
<accession>A0ABP5I8S3</accession>
<dbReference type="RefSeq" id="WP_344532802.1">
    <property type="nucleotide sequence ID" value="NZ_BAAAPE010000015.1"/>
</dbReference>
<keyword evidence="5" id="KW-1185">Reference proteome</keyword>
<dbReference type="Gene3D" id="3.40.50.720">
    <property type="entry name" value="NAD(P)-binding Rossmann-like Domain"/>
    <property type="match status" value="2"/>
</dbReference>
<proteinExistence type="predicted"/>
<evidence type="ECO:0000313" key="4">
    <source>
        <dbReference type="EMBL" id="GAA2093978.1"/>
    </source>
</evidence>
<keyword evidence="1" id="KW-0560">Oxidoreductase</keyword>
<dbReference type="EMBL" id="BAAAPE010000015">
    <property type="protein sequence ID" value="GAA2093978.1"/>
    <property type="molecule type" value="Genomic_DNA"/>
</dbReference>
<keyword evidence="2" id="KW-0520">NAD</keyword>
<evidence type="ECO:0000313" key="5">
    <source>
        <dbReference type="Proteomes" id="UP001500016"/>
    </source>
</evidence>
<dbReference type="SUPFAM" id="SSF51735">
    <property type="entry name" value="NAD(P)-binding Rossmann-fold domains"/>
    <property type="match status" value="1"/>
</dbReference>
<protein>
    <recommendedName>
        <fullName evidence="3">D-isomer specific 2-hydroxyacid dehydrogenase NAD-binding domain-containing protein</fullName>
    </recommendedName>
</protein>
<name>A0ABP5I8S3_9ACTN</name>
<comment type="caution">
    <text evidence="4">The sequence shown here is derived from an EMBL/GenBank/DDBJ whole genome shotgun (WGS) entry which is preliminary data.</text>
</comment>
<reference evidence="5" key="1">
    <citation type="journal article" date="2019" name="Int. J. Syst. Evol. Microbiol.">
        <title>The Global Catalogue of Microorganisms (GCM) 10K type strain sequencing project: providing services to taxonomists for standard genome sequencing and annotation.</title>
        <authorList>
            <consortium name="The Broad Institute Genomics Platform"/>
            <consortium name="The Broad Institute Genome Sequencing Center for Infectious Disease"/>
            <person name="Wu L."/>
            <person name="Ma J."/>
        </authorList>
    </citation>
    <scope>NUCLEOTIDE SEQUENCE [LARGE SCALE GENOMIC DNA]</scope>
    <source>
        <strain evidence="5">JCM 15478</strain>
    </source>
</reference>
<evidence type="ECO:0000256" key="2">
    <source>
        <dbReference type="ARBA" id="ARBA00023027"/>
    </source>
</evidence>
<dbReference type="PANTHER" id="PTHR43333">
    <property type="entry name" value="2-HACID_DH_C DOMAIN-CONTAINING PROTEIN"/>
    <property type="match status" value="1"/>
</dbReference>